<accession>A0A2A5RKT6</accession>
<organism evidence="2 3">
    <name type="scientific">Lactococcus fujiensis JCM 16395</name>
    <dbReference type="NCBI Taxonomy" id="1291764"/>
    <lineage>
        <taxon>Bacteria</taxon>
        <taxon>Bacillati</taxon>
        <taxon>Bacillota</taxon>
        <taxon>Bacilli</taxon>
        <taxon>Lactobacillales</taxon>
        <taxon>Streptococcaceae</taxon>
        <taxon>Lactococcus</taxon>
    </lineage>
</organism>
<keyword evidence="1" id="KW-0812">Transmembrane</keyword>
<sequence>MRKKLVYRLALIAILAALSCVLRIAFVDFPNVKPITAMFFAFALWIGLWDSIAIMGLTMLLTGILLGFSPIVFGQIFVYAIIIAFFKAIGKLTKNVFVLSISAGFLAFVFGALIDVLSGLMYGFGTGGYIAYWIAGLPFDTAHAISTLIFYPIVIMILGRIKALQ</sequence>
<gene>
    <name evidence="2" type="ORF">RT41_GL001610</name>
</gene>
<evidence type="ECO:0008006" key="4">
    <source>
        <dbReference type="Google" id="ProtNLM"/>
    </source>
</evidence>
<evidence type="ECO:0000256" key="1">
    <source>
        <dbReference type="SAM" id="Phobius"/>
    </source>
</evidence>
<protein>
    <recommendedName>
        <fullName evidence="4">ECF transporter S component</fullName>
    </recommendedName>
</protein>
<feature type="transmembrane region" description="Helical" evidence="1">
    <location>
        <begin position="38"/>
        <end position="65"/>
    </location>
</feature>
<keyword evidence="1" id="KW-0472">Membrane</keyword>
<dbReference type="EMBL" id="JXJU01000006">
    <property type="protein sequence ID" value="PCR99804.1"/>
    <property type="molecule type" value="Genomic_DNA"/>
</dbReference>
<dbReference type="AlphaFoldDB" id="A0A2A5RKT6"/>
<dbReference type="Proteomes" id="UP000218181">
    <property type="component" value="Unassembled WGS sequence"/>
</dbReference>
<proteinExistence type="predicted"/>
<dbReference type="PROSITE" id="PS51257">
    <property type="entry name" value="PROKAR_LIPOPROTEIN"/>
    <property type="match status" value="1"/>
</dbReference>
<dbReference type="STRING" id="1291764.GCA_001311235_01835"/>
<keyword evidence="1" id="KW-1133">Transmembrane helix</keyword>
<feature type="transmembrane region" description="Helical" evidence="1">
    <location>
        <begin position="6"/>
        <end position="26"/>
    </location>
</feature>
<dbReference type="RefSeq" id="WP_096818146.1">
    <property type="nucleotide sequence ID" value="NZ_JXJU01000006.1"/>
</dbReference>
<feature type="transmembrane region" description="Helical" evidence="1">
    <location>
        <begin position="71"/>
        <end position="89"/>
    </location>
</feature>
<feature type="transmembrane region" description="Helical" evidence="1">
    <location>
        <begin position="96"/>
        <end position="124"/>
    </location>
</feature>
<name>A0A2A5RKT6_9LACT</name>
<reference evidence="2 3" key="1">
    <citation type="submission" date="2014-12" db="EMBL/GenBank/DDBJ databases">
        <title>Draft genome sequences of 10 type strains of Lactococcus.</title>
        <authorList>
            <person name="Sun Z."/>
            <person name="Zhong Z."/>
            <person name="Liu W."/>
            <person name="Zhang W."/>
            <person name="Zhang H."/>
        </authorList>
    </citation>
    <scope>NUCLEOTIDE SEQUENCE [LARGE SCALE GENOMIC DNA]</scope>
    <source>
        <strain evidence="2 3">JCM 16395</strain>
    </source>
</reference>
<comment type="caution">
    <text evidence="2">The sequence shown here is derived from an EMBL/GenBank/DDBJ whole genome shotgun (WGS) entry which is preliminary data.</text>
</comment>
<feature type="transmembrane region" description="Helical" evidence="1">
    <location>
        <begin position="130"/>
        <end position="158"/>
    </location>
</feature>
<evidence type="ECO:0000313" key="2">
    <source>
        <dbReference type="EMBL" id="PCR99804.1"/>
    </source>
</evidence>
<keyword evidence="3" id="KW-1185">Reference proteome</keyword>
<dbReference type="Gene3D" id="1.10.1760.20">
    <property type="match status" value="1"/>
</dbReference>
<dbReference type="OrthoDB" id="5198189at2"/>
<evidence type="ECO:0000313" key="3">
    <source>
        <dbReference type="Proteomes" id="UP000218181"/>
    </source>
</evidence>